<feature type="region of interest" description="Disordered" evidence="1">
    <location>
        <begin position="179"/>
        <end position="203"/>
    </location>
</feature>
<name>A0ABQ5FT06_9ASTR</name>
<organism evidence="3 4">
    <name type="scientific">Tanacetum coccineum</name>
    <dbReference type="NCBI Taxonomy" id="301880"/>
    <lineage>
        <taxon>Eukaryota</taxon>
        <taxon>Viridiplantae</taxon>
        <taxon>Streptophyta</taxon>
        <taxon>Embryophyta</taxon>
        <taxon>Tracheophyta</taxon>
        <taxon>Spermatophyta</taxon>
        <taxon>Magnoliopsida</taxon>
        <taxon>eudicotyledons</taxon>
        <taxon>Gunneridae</taxon>
        <taxon>Pentapetalae</taxon>
        <taxon>asterids</taxon>
        <taxon>campanulids</taxon>
        <taxon>Asterales</taxon>
        <taxon>Asteraceae</taxon>
        <taxon>Asteroideae</taxon>
        <taxon>Anthemideae</taxon>
        <taxon>Anthemidinae</taxon>
        <taxon>Tanacetum</taxon>
    </lineage>
</organism>
<dbReference type="InterPro" id="IPR039537">
    <property type="entry name" value="Retrotran_Ty1/copia-like"/>
</dbReference>
<evidence type="ECO:0000313" key="3">
    <source>
        <dbReference type="EMBL" id="GJT65993.1"/>
    </source>
</evidence>
<keyword evidence="3" id="KW-0808">Transferase</keyword>
<sequence>MTGASGSNADSISSLDVGNPLHLQTNDSNSGPLINLKLTGSENYRVWANAMKIALQARNKMCYVDGTCTKAAYVTSVSLSNQWERCNAVVLSWLLISISNDLYLSQVYSENAAKIWKELKETYDKLDGEFDILTKLSPCTCDAKTELEESHRGLGFGTGVQKPTISSFVSKTFENQNRIQNRNNNNGSNNQNNSGFDNQNNKGQYNSLSYKNCGMKGHTIDRCFEIIRYPNGFKRNQNGKNSSNNKGYSSNNVDVQKNSSGRPFTSDQTAKLMSLIGDKPGNGIHANMAVGHPNGTTAKIRKVGNLKLTSNIVLFDVLVIPEYCVSLLSINKLLRDSKLHVGFDEYDCIIQDLKRENILGTGSEAGGLYVFNTECKAPNFKSNNSFLCFNVSKGIWHNRLGHPSDQVLSVLENRLSIGKPTHVMPCEVCHHAKQVRELFPLSEYKSDSLESLIHLDLWGPSKVTTKDGFNFVKLIATQFSKVVKTIRTDNGTEFVNIRMTNFLNNSGIIHQTSCAYTPQQNGVAERKHRHLLNVARKPSGSNIGSESESDDTTKEQSSDDNQGSAQIGEEDFSKGNIFENNDVPTHLFNTRESNTLRRSSKQLKFPPKLNDYVLNSKVRYGLDKFVNHTWLSVENCGFIANINMSFKPKSYEEAALDNN</sequence>
<keyword evidence="3" id="KW-0695">RNA-directed DNA polymerase</keyword>
<feature type="compositionally biased region" description="Low complexity" evidence="1">
    <location>
        <begin position="179"/>
        <end position="201"/>
    </location>
</feature>
<dbReference type="InterPro" id="IPR001584">
    <property type="entry name" value="Integrase_cat-core"/>
</dbReference>
<feature type="compositionally biased region" description="Polar residues" evidence="1">
    <location>
        <begin position="253"/>
        <end position="266"/>
    </location>
</feature>
<keyword evidence="3" id="KW-0548">Nucleotidyltransferase</keyword>
<evidence type="ECO:0000259" key="2">
    <source>
        <dbReference type="PROSITE" id="PS50994"/>
    </source>
</evidence>
<dbReference type="InterPro" id="IPR029472">
    <property type="entry name" value="Copia-like_N"/>
</dbReference>
<comment type="caution">
    <text evidence="3">The sequence shown here is derived from an EMBL/GenBank/DDBJ whole genome shotgun (WGS) entry which is preliminary data.</text>
</comment>
<dbReference type="Pfam" id="PF14244">
    <property type="entry name" value="Retrotran_gag_3"/>
    <property type="match status" value="1"/>
</dbReference>
<feature type="region of interest" description="Disordered" evidence="1">
    <location>
        <begin position="234"/>
        <end position="266"/>
    </location>
</feature>
<feature type="compositionally biased region" description="Low complexity" evidence="1">
    <location>
        <begin position="236"/>
        <end position="252"/>
    </location>
</feature>
<feature type="domain" description="Integrase catalytic" evidence="2">
    <location>
        <begin position="484"/>
        <end position="592"/>
    </location>
</feature>
<proteinExistence type="predicted"/>
<dbReference type="Gene3D" id="3.30.420.10">
    <property type="entry name" value="Ribonuclease H-like superfamily/Ribonuclease H"/>
    <property type="match status" value="1"/>
</dbReference>
<accession>A0ABQ5FT06</accession>
<dbReference type="GO" id="GO:0003964">
    <property type="term" value="F:RNA-directed DNA polymerase activity"/>
    <property type="evidence" value="ECO:0007669"/>
    <property type="project" value="UniProtKB-KW"/>
</dbReference>
<dbReference type="EMBL" id="BQNB010017677">
    <property type="protein sequence ID" value="GJT65993.1"/>
    <property type="molecule type" value="Genomic_DNA"/>
</dbReference>
<dbReference type="PANTHER" id="PTHR42648">
    <property type="entry name" value="TRANSPOSASE, PUTATIVE-RELATED"/>
    <property type="match status" value="1"/>
</dbReference>
<reference evidence="3" key="1">
    <citation type="journal article" date="2022" name="Int. J. Mol. Sci.">
        <title>Draft Genome of Tanacetum Coccineum: Genomic Comparison of Closely Related Tanacetum-Family Plants.</title>
        <authorList>
            <person name="Yamashiro T."/>
            <person name="Shiraishi A."/>
            <person name="Nakayama K."/>
            <person name="Satake H."/>
        </authorList>
    </citation>
    <scope>NUCLEOTIDE SEQUENCE</scope>
</reference>
<dbReference type="PANTHER" id="PTHR42648:SF31">
    <property type="entry name" value="RNA-DIRECTED DNA POLYMERASE"/>
    <property type="match status" value="1"/>
</dbReference>
<dbReference type="Proteomes" id="UP001151760">
    <property type="component" value="Unassembled WGS sequence"/>
</dbReference>
<keyword evidence="4" id="KW-1185">Reference proteome</keyword>
<evidence type="ECO:0000256" key="1">
    <source>
        <dbReference type="SAM" id="MobiDB-lite"/>
    </source>
</evidence>
<dbReference type="InterPro" id="IPR036397">
    <property type="entry name" value="RNaseH_sf"/>
</dbReference>
<dbReference type="PROSITE" id="PS50994">
    <property type="entry name" value="INTEGRASE"/>
    <property type="match status" value="1"/>
</dbReference>
<reference evidence="3" key="2">
    <citation type="submission" date="2022-01" db="EMBL/GenBank/DDBJ databases">
        <authorList>
            <person name="Yamashiro T."/>
            <person name="Shiraishi A."/>
            <person name="Satake H."/>
            <person name="Nakayama K."/>
        </authorList>
    </citation>
    <scope>NUCLEOTIDE SEQUENCE</scope>
</reference>
<dbReference type="InterPro" id="IPR012337">
    <property type="entry name" value="RNaseH-like_sf"/>
</dbReference>
<protein>
    <submittedName>
        <fullName evidence="3">RNA-directed DNA polymerase</fullName>
    </submittedName>
</protein>
<dbReference type="InterPro" id="IPR025724">
    <property type="entry name" value="GAG-pre-integrase_dom"/>
</dbReference>
<dbReference type="SUPFAM" id="SSF53098">
    <property type="entry name" value="Ribonuclease H-like"/>
    <property type="match status" value="1"/>
</dbReference>
<gene>
    <name evidence="3" type="ORF">Tco_1017473</name>
</gene>
<dbReference type="Pfam" id="PF13976">
    <property type="entry name" value="gag_pre-integrs"/>
    <property type="match status" value="1"/>
</dbReference>
<feature type="region of interest" description="Disordered" evidence="1">
    <location>
        <begin position="533"/>
        <end position="583"/>
    </location>
</feature>
<evidence type="ECO:0000313" key="4">
    <source>
        <dbReference type="Proteomes" id="UP001151760"/>
    </source>
</evidence>